<dbReference type="Proteomes" id="UP000315369">
    <property type="component" value="Unassembled WGS sequence"/>
</dbReference>
<evidence type="ECO:0000313" key="2">
    <source>
        <dbReference type="EMBL" id="TQF12962.1"/>
    </source>
</evidence>
<name>A0A540WVC8_9BACT</name>
<keyword evidence="3" id="KW-1185">Reference proteome</keyword>
<feature type="compositionally biased region" description="Low complexity" evidence="1">
    <location>
        <begin position="39"/>
        <end position="65"/>
    </location>
</feature>
<comment type="caution">
    <text evidence="2">The sequence shown here is derived from an EMBL/GenBank/DDBJ whole genome shotgun (WGS) entry which is preliminary data.</text>
</comment>
<evidence type="ECO:0000256" key="1">
    <source>
        <dbReference type="SAM" id="MobiDB-lite"/>
    </source>
</evidence>
<reference evidence="2 3" key="1">
    <citation type="submission" date="2019-06" db="EMBL/GenBank/DDBJ databases">
        <authorList>
            <person name="Livingstone P."/>
            <person name="Whitworth D."/>
        </authorList>
    </citation>
    <scope>NUCLEOTIDE SEQUENCE [LARGE SCALE GENOMIC DNA]</scope>
    <source>
        <strain evidence="2 3">AM401</strain>
    </source>
</reference>
<accession>A0A540WVC8</accession>
<evidence type="ECO:0000313" key="3">
    <source>
        <dbReference type="Proteomes" id="UP000315369"/>
    </source>
</evidence>
<feature type="non-terminal residue" evidence="2">
    <location>
        <position position="77"/>
    </location>
</feature>
<proteinExistence type="predicted"/>
<organism evidence="2 3">
    <name type="scientific">Myxococcus llanfairpwllgwyngyllgogerychwyrndrobwllllantysiliogogogochensis</name>
    <dbReference type="NCBI Taxonomy" id="2590453"/>
    <lineage>
        <taxon>Bacteria</taxon>
        <taxon>Pseudomonadati</taxon>
        <taxon>Myxococcota</taxon>
        <taxon>Myxococcia</taxon>
        <taxon>Myxococcales</taxon>
        <taxon>Cystobacterineae</taxon>
        <taxon>Myxococcaceae</taxon>
        <taxon>Myxococcus</taxon>
    </lineage>
</organism>
<dbReference type="AlphaFoldDB" id="A0A540WVC8"/>
<protein>
    <submittedName>
        <fullName evidence="2">Uncharacterized protein</fullName>
    </submittedName>
</protein>
<dbReference type="EMBL" id="VIFM01000117">
    <property type="protein sequence ID" value="TQF12962.1"/>
    <property type="molecule type" value="Genomic_DNA"/>
</dbReference>
<sequence>MSQLLLSALSVVCPNCDGFNPPRSASCVLCGQALGDAPAARPAAAKPSATARPPAATPQGGRPAAVASFPGPRPAEP</sequence>
<gene>
    <name evidence="2" type="ORF">FJV41_26195</name>
</gene>
<feature type="region of interest" description="Disordered" evidence="1">
    <location>
        <begin position="39"/>
        <end position="77"/>
    </location>
</feature>